<feature type="transmembrane region" description="Helical" evidence="10">
    <location>
        <begin position="293"/>
        <end position="312"/>
    </location>
</feature>
<dbReference type="Pfam" id="PF20501">
    <property type="entry name" value="MbhE"/>
    <property type="match status" value="1"/>
</dbReference>
<feature type="domain" description="Na+/H+ antiporter MnhB subunit-related protein" evidence="13">
    <location>
        <begin position="810"/>
        <end position="933"/>
    </location>
</feature>
<dbReference type="EMBL" id="JAERTX010000007">
    <property type="protein sequence ID" value="MBM9460161.1"/>
    <property type="molecule type" value="Genomic_DNA"/>
</dbReference>
<feature type="transmembrane region" description="Helical" evidence="10">
    <location>
        <begin position="505"/>
        <end position="522"/>
    </location>
</feature>
<evidence type="ECO:0000256" key="6">
    <source>
        <dbReference type="ARBA" id="ARBA00022989"/>
    </source>
</evidence>
<dbReference type="GO" id="GO:0005886">
    <property type="term" value="C:plasma membrane"/>
    <property type="evidence" value="ECO:0007669"/>
    <property type="project" value="UniProtKB-SubCell"/>
</dbReference>
<dbReference type="InterPro" id="IPR001516">
    <property type="entry name" value="Proton_antipo_N"/>
</dbReference>
<feature type="transmembrane region" description="Helical" evidence="10">
    <location>
        <begin position="912"/>
        <end position="936"/>
    </location>
</feature>
<accession>A0A938Y9Y9</accession>
<feature type="transmembrane region" description="Helical" evidence="10">
    <location>
        <begin position="689"/>
        <end position="708"/>
    </location>
</feature>
<evidence type="ECO:0000313" key="16">
    <source>
        <dbReference type="EMBL" id="MBM9460161.1"/>
    </source>
</evidence>
<dbReference type="InterPro" id="IPR001750">
    <property type="entry name" value="ND/Mrp_TM"/>
</dbReference>
<feature type="transmembrane region" description="Helical" evidence="10">
    <location>
        <begin position="104"/>
        <end position="123"/>
    </location>
</feature>
<evidence type="ECO:0000256" key="8">
    <source>
        <dbReference type="ARBA" id="ARBA00023136"/>
    </source>
</evidence>
<dbReference type="InterPro" id="IPR042106">
    <property type="entry name" value="Nuo/plastoQ_OxRdtase_6_NuoJ"/>
</dbReference>
<dbReference type="Gene3D" id="1.20.120.1200">
    <property type="entry name" value="NADH-ubiquinone/plastoquinone oxidoreductase chain 6, subunit NuoJ"/>
    <property type="match status" value="1"/>
</dbReference>
<dbReference type="Pfam" id="PF00662">
    <property type="entry name" value="Proton_antipo_N"/>
    <property type="match status" value="1"/>
</dbReference>
<dbReference type="Proteomes" id="UP000663791">
    <property type="component" value="Unassembled WGS sequence"/>
</dbReference>
<feature type="transmembrane region" description="Helical" evidence="10">
    <location>
        <begin position="649"/>
        <end position="668"/>
    </location>
</feature>
<keyword evidence="3" id="KW-0050">Antiport</keyword>
<dbReference type="InterPro" id="IPR046806">
    <property type="entry name" value="MrpA_C/MbhE"/>
</dbReference>
<evidence type="ECO:0000259" key="12">
    <source>
        <dbReference type="Pfam" id="PF00662"/>
    </source>
</evidence>
<evidence type="ECO:0000256" key="9">
    <source>
        <dbReference type="RuleBase" id="RU000320"/>
    </source>
</evidence>
<dbReference type="PRINTS" id="PR01434">
    <property type="entry name" value="NADHDHGNASE5"/>
</dbReference>
<feature type="transmembrane region" description="Helical" evidence="10">
    <location>
        <begin position="238"/>
        <end position="257"/>
    </location>
</feature>
<keyword evidence="2" id="KW-0813">Transport</keyword>
<feature type="transmembrane region" description="Helical" evidence="10">
    <location>
        <begin position="450"/>
        <end position="472"/>
    </location>
</feature>
<dbReference type="PANTHER" id="PTHR43373:SF1">
    <property type="entry name" value="NA(+)_H(+) ANTIPORTER SUBUNIT A"/>
    <property type="match status" value="1"/>
</dbReference>
<evidence type="ECO:0000313" key="17">
    <source>
        <dbReference type="Proteomes" id="UP000663791"/>
    </source>
</evidence>
<dbReference type="InterPro" id="IPR050616">
    <property type="entry name" value="CPA3_Na-H_Antiporter_A"/>
</dbReference>
<dbReference type="AlphaFoldDB" id="A0A938Y9Y9"/>
<feature type="transmembrane region" description="Helical" evidence="10">
    <location>
        <begin position="566"/>
        <end position="589"/>
    </location>
</feature>
<feature type="transmembrane region" description="Helical" evidence="10">
    <location>
        <begin position="406"/>
        <end position="430"/>
    </location>
</feature>
<dbReference type="RefSeq" id="WP_205291473.1">
    <property type="nucleotide sequence ID" value="NZ_CP074406.1"/>
</dbReference>
<dbReference type="PANTHER" id="PTHR43373">
    <property type="entry name" value="NA(+)/H(+) ANTIPORTER SUBUNIT"/>
    <property type="match status" value="1"/>
</dbReference>
<feature type="domain" description="MrpA C-terminal/MbhD" evidence="14">
    <location>
        <begin position="608"/>
        <end position="673"/>
    </location>
</feature>
<evidence type="ECO:0000256" key="3">
    <source>
        <dbReference type="ARBA" id="ARBA00022449"/>
    </source>
</evidence>
<evidence type="ECO:0000259" key="14">
    <source>
        <dbReference type="Pfam" id="PF13244"/>
    </source>
</evidence>
<feature type="transmembrane region" description="Helical" evidence="10">
    <location>
        <begin position="626"/>
        <end position="643"/>
    </location>
</feature>
<feature type="transmembrane region" description="Helical" evidence="10">
    <location>
        <begin position="745"/>
        <end position="764"/>
    </location>
</feature>
<feature type="transmembrane region" description="Helical" evidence="10">
    <location>
        <begin position="129"/>
        <end position="147"/>
    </location>
</feature>
<feature type="transmembrane region" description="Helical" evidence="10">
    <location>
        <begin position="269"/>
        <end position="286"/>
    </location>
</feature>
<feature type="transmembrane region" description="Helical" evidence="10">
    <location>
        <begin position="318"/>
        <end position="342"/>
    </location>
</feature>
<dbReference type="Pfam" id="PF00361">
    <property type="entry name" value="Proton_antipo_M"/>
    <property type="match status" value="1"/>
</dbReference>
<evidence type="ECO:0000256" key="5">
    <source>
        <dbReference type="ARBA" id="ARBA00022692"/>
    </source>
</evidence>
<dbReference type="Pfam" id="PF04039">
    <property type="entry name" value="MnhB"/>
    <property type="match status" value="1"/>
</dbReference>
<comment type="caution">
    <text evidence="16">The sequence shown here is derived from an EMBL/GenBank/DDBJ whole genome shotgun (WGS) entry which is preliminary data.</text>
</comment>
<evidence type="ECO:0000259" key="15">
    <source>
        <dbReference type="Pfam" id="PF20501"/>
    </source>
</evidence>
<dbReference type="NCBIfam" id="NF009284">
    <property type="entry name" value="PRK12644.1"/>
    <property type="match status" value="1"/>
</dbReference>
<reference evidence="16" key="1">
    <citation type="submission" date="2021-01" db="EMBL/GenBank/DDBJ databases">
        <title>Novel species in genus Nocardioides.</title>
        <authorList>
            <person name="Zhang G."/>
        </authorList>
    </citation>
    <scope>NUCLEOTIDE SEQUENCE</scope>
    <source>
        <strain evidence="16">Zg-536</strain>
    </source>
</reference>
<evidence type="ECO:0000256" key="4">
    <source>
        <dbReference type="ARBA" id="ARBA00022475"/>
    </source>
</evidence>
<feature type="transmembrane region" description="Helical" evidence="10">
    <location>
        <begin position="159"/>
        <end position="180"/>
    </location>
</feature>
<feature type="transmembrane region" description="Helical" evidence="10">
    <location>
        <begin position="869"/>
        <end position="892"/>
    </location>
</feature>
<dbReference type="GO" id="GO:0006811">
    <property type="term" value="P:monoatomic ion transport"/>
    <property type="evidence" value="ECO:0007669"/>
    <property type="project" value="UniProtKB-KW"/>
</dbReference>
<feature type="transmembrane region" description="Helical" evidence="10">
    <location>
        <begin position="837"/>
        <end position="857"/>
    </location>
</feature>
<dbReference type="InterPro" id="IPR025383">
    <property type="entry name" value="MrpA_C/MbhD"/>
</dbReference>
<keyword evidence="4" id="KW-1003">Cell membrane</keyword>
<proteinExistence type="predicted"/>
<feature type="transmembrane region" description="Helical" evidence="10">
    <location>
        <begin position="601"/>
        <end position="619"/>
    </location>
</feature>
<dbReference type="InterPro" id="IPR007182">
    <property type="entry name" value="MnhB"/>
</dbReference>
<evidence type="ECO:0000256" key="1">
    <source>
        <dbReference type="ARBA" id="ARBA00004651"/>
    </source>
</evidence>
<gene>
    <name evidence="16" type="ORF">JK386_09615</name>
</gene>
<keyword evidence="7" id="KW-0406">Ion transport</keyword>
<feature type="transmembrane region" description="Helical" evidence="10">
    <location>
        <begin position="809"/>
        <end position="831"/>
    </location>
</feature>
<feature type="domain" description="MrpA C-terminal/MbhE" evidence="15">
    <location>
        <begin position="683"/>
        <end position="762"/>
    </location>
</feature>
<keyword evidence="5 9" id="KW-0812">Transmembrane</keyword>
<dbReference type="Pfam" id="PF13244">
    <property type="entry name" value="MbhD"/>
    <property type="match status" value="1"/>
</dbReference>
<feature type="transmembrane region" description="Helical" evidence="10">
    <location>
        <begin position="363"/>
        <end position="386"/>
    </location>
</feature>
<feature type="transmembrane region" description="Helical" evidence="10">
    <location>
        <begin position="200"/>
        <end position="226"/>
    </location>
</feature>
<dbReference type="GO" id="GO:0015297">
    <property type="term" value="F:antiporter activity"/>
    <property type="evidence" value="ECO:0007669"/>
    <property type="project" value="UniProtKB-KW"/>
</dbReference>
<evidence type="ECO:0000259" key="13">
    <source>
        <dbReference type="Pfam" id="PF04039"/>
    </source>
</evidence>
<name>A0A938Y9Y9_9ACTN</name>
<comment type="subcellular location">
    <subcellularLocation>
        <location evidence="1">Cell membrane</location>
        <topology evidence="1">Multi-pass membrane protein</topology>
    </subcellularLocation>
    <subcellularLocation>
        <location evidence="9">Membrane</location>
        <topology evidence="9">Multi-pass membrane protein</topology>
    </subcellularLocation>
</comment>
<feature type="transmembrane region" description="Helical" evidence="10">
    <location>
        <begin position="76"/>
        <end position="97"/>
    </location>
</feature>
<evidence type="ECO:0000256" key="10">
    <source>
        <dbReference type="SAM" id="Phobius"/>
    </source>
</evidence>
<sequence>MSVLLVAHAVAALLAPWLVRLLGRRAFAALALVPLAGFAWVLAQTGAVQDGGVAESWEWVPTLGIELAFHMGALQWLLALVVTGIGALVLAYCTWYFHDDDPGLSTFAGVFVAFAGSMLGLVLCDDLMVLYVFWELTTVFSFLLIGIDPARRASRQAAMQALLVTTLGGLAMLVGMLMLGHQAGTLRISELVADPPAAGTATAVAVALVLVGALSKSALVPFHFWLPGAMAAPTPVSAYLHAASMVKAGVYLVALLAPGFAGVAGWHEVILTLGVATMLLGGWRALRQYDAKLLLAYGTVSQLGFLLVVLSIGTRSAALAGVAMLLAHALFKATLFLVVGIVDHQAGTRDIRVLSGVGRQAPVLAAAAVLGGAAMAGVPPLLGFVGKEGIFTALLDVADAGDRPDIAPWAGWLVLAGVVLGSLLTVAYTLRFLWGVLGTKRDVALIDFPAPAAGFLAAPVLLAVASAVLGFAGAPLTELVAPYAEQFPAGVHASELALWHGWKPALALSALALAGGAALFAARARFGALQTRLAMPYSADGSYRLVMRSVDRLAVELTSLTQSGSVAVYLVVILMVVVLLPGTAALMALDSPIDAVLWDTPTQAVVGVVIALAAIFAVRSRRRLRAVILTGVTGYGTALLFLLHGAPDLALTQVLVETTSLVVFVLVLRRLPEYFTDRPLSARRYLRMLLGAAVGGVVAVVMLIATGSRSADPVSTAYPEEAVEFGGGHNIVNVILVDIRAWDTLGEISVLVAAATGVASLLFLDTRLSGIRRVHDIPYPATVEKVPTGPGRRVWLPGPRTLPPDRRSIIFEVVTRLLFPVLIVFGIYLLLAGHNLPGGGFAAGMVTGLALMVRYLAGGRYELDEAAPVDAGILMGAGLFVAGVAGLAPLAFGGAVLQSAKIDLALPLLGELHLVSSTIFDIGVYLVVVGLVLDLLRALGARIDRQILREEREAATAAADGSDKEGALA</sequence>
<protein>
    <submittedName>
        <fullName evidence="16">Na+/H+ antiporter subunit A</fullName>
    </submittedName>
</protein>
<keyword evidence="6 10" id="KW-1133">Transmembrane helix</keyword>
<feature type="domain" description="NADH-Ubiquinone oxidoreductase (complex I) chain 5 N-terminal" evidence="12">
    <location>
        <begin position="60"/>
        <end position="107"/>
    </location>
</feature>
<keyword evidence="8 10" id="KW-0472">Membrane</keyword>
<evidence type="ECO:0000256" key="2">
    <source>
        <dbReference type="ARBA" id="ARBA00022448"/>
    </source>
</evidence>
<keyword evidence="17" id="KW-1185">Reference proteome</keyword>
<evidence type="ECO:0000256" key="7">
    <source>
        <dbReference type="ARBA" id="ARBA00023065"/>
    </source>
</evidence>
<feature type="domain" description="NADH:quinone oxidoreductase/Mrp antiporter transmembrane" evidence="11">
    <location>
        <begin position="125"/>
        <end position="397"/>
    </location>
</feature>
<organism evidence="16 17">
    <name type="scientific">Nocardioides faecalis</name>
    <dbReference type="NCBI Taxonomy" id="2803858"/>
    <lineage>
        <taxon>Bacteria</taxon>
        <taxon>Bacillati</taxon>
        <taxon>Actinomycetota</taxon>
        <taxon>Actinomycetes</taxon>
        <taxon>Propionibacteriales</taxon>
        <taxon>Nocardioidaceae</taxon>
        <taxon>Nocardioides</taxon>
    </lineage>
</organism>
<evidence type="ECO:0000259" key="11">
    <source>
        <dbReference type="Pfam" id="PF00361"/>
    </source>
</evidence>